<dbReference type="Proteomes" id="UP000826271">
    <property type="component" value="Unassembled WGS sequence"/>
</dbReference>
<dbReference type="PANTHER" id="PTHR31973:SF187">
    <property type="entry name" value="MUTATOR TRANSPOSASE MUDRA PROTEIN"/>
    <property type="match status" value="1"/>
</dbReference>
<reference evidence="2" key="1">
    <citation type="submission" date="2019-10" db="EMBL/GenBank/DDBJ databases">
        <authorList>
            <person name="Zhang R."/>
            <person name="Pan Y."/>
            <person name="Wang J."/>
            <person name="Ma R."/>
            <person name="Yu S."/>
        </authorList>
    </citation>
    <scope>NUCLEOTIDE SEQUENCE</scope>
    <source>
        <strain evidence="2">LA-IB0</strain>
        <tissue evidence="2">Leaf</tissue>
    </source>
</reference>
<feature type="region of interest" description="Disordered" evidence="1">
    <location>
        <begin position="497"/>
        <end position="553"/>
    </location>
</feature>
<feature type="region of interest" description="Disordered" evidence="1">
    <location>
        <begin position="22"/>
        <end position="53"/>
    </location>
</feature>
<keyword evidence="3" id="KW-1185">Reference proteome</keyword>
<feature type="region of interest" description="Disordered" evidence="1">
    <location>
        <begin position="565"/>
        <end position="652"/>
    </location>
</feature>
<evidence type="ECO:0000256" key="1">
    <source>
        <dbReference type="SAM" id="MobiDB-lite"/>
    </source>
</evidence>
<dbReference type="PANTHER" id="PTHR31973">
    <property type="entry name" value="POLYPROTEIN, PUTATIVE-RELATED"/>
    <property type="match status" value="1"/>
</dbReference>
<protein>
    <recommendedName>
        <fullName evidence="4">Transposase</fullName>
    </recommendedName>
</protein>
<evidence type="ECO:0000313" key="2">
    <source>
        <dbReference type="EMBL" id="KAG8377175.1"/>
    </source>
</evidence>
<organism evidence="2 3">
    <name type="scientific">Buddleja alternifolia</name>
    <dbReference type="NCBI Taxonomy" id="168488"/>
    <lineage>
        <taxon>Eukaryota</taxon>
        <taxon>Viridiplantae</taxon>
        <taxon>Streptophyta</taxon>
        <taxon>Embryophyta</taxon>
        <taxon>Tracheophyta</taxon>
        <taxon>Spermatophyta</taxon>
        <taxon>Magnoliopsida</taxon>
        <taxon>eudicotyledons</taxon>
        <taxon>Gunneridae</taxon>
        <taxon>Pentapetalae</taxon>
        <taxon>asterids</taxon>
        <taxon>lamiids</taxon>
        <taxon>Lamiales</taxon>
        <taxon>Scrophulariaceae</taxon>
        <taxon>Buddlejeae</taxon>
        <taxon>Buddleja</taxon>
    </lineage>
</organism>
<sequence>MEENVADEENVVGLGSVQEDVEIVDEMEESDPGKEDELLSLDGSDDEIGERSGPRHHFFRKGDWNMKGKSLVVGMKFENFRVSVYILFAKTFDNKLAKSSYIAKRLEQMIRDNPHQYVLLWDHCEIVRARNPGSLILLRPKKDVEPPIFDKMYVSLHAMKRGFLSGCKPIIGLDVCFLKTLFGGQLLVAVGRDGNDNMVPIAIAVQGLLEAVSELAPYAEHRYCLRHMYENFKKKYKSSLLKGLFWRTTSSDNKHDFEMCIKRIELVDPKIDENVKIAAEWLKEVPFKHWCRPYFRTRCKSDILVNNLCEIFNNYILATIDKPIISMIEWIRTRLMSRIQIKKERMLNFAGVVCPNILKKINKQSTIARNCTARFCGGMEFEVDHLLDKYAVYLDRKTCICAIANKRNDVEDYVDVCYKKETYLKVYEYMIHPVPGQRDYIKTNYPPLRAPAIKINKGRPNKARMRGPGEGLNSTRKGLTHTCKNCLGMGHNKGSCNNPTHPNSILNRGPVADQADQSIQASQSAPIGTDGTRPSESNHRPKKQSTTGGKGTYQGIRNVALQSACTSQGGSAKMPTPRPRKPSARGGSANIPTELEITTRRRVHIATASDRGTSAAAAGSRGISASAAGSGSGGKIAAANTPGNKPAPKKKT</sequence>
<accession>A0AAV6XDG9</accession>
<comment type="caution">
    <text evidence="2">The sequence shown here is derived from an EMBL/GenBank/DDBJ whole genome shotgun (WGS) entry which is preliminary data.</text>
</comment>
<feature type="compositionally biased region" description="Low complexity" evidence="1">
    <location>
        <begin position="606"/>
        <end position="639"/>
    </location>
</feature>
<proteinExistence type="predicted"/>
<evidence type="ECO:0008006" key="4">
    <source>
        <dbReference type="Google" id="ProtNLM"/>
    </source>
</evidence>
<dbReference type="AlphaFoldDB" id="A0AAV6XDG9"/>
<feature type="compositionally biased region" description="Low complexity" evidence="1">
    <location>
        <begin position="512"/>
        <end position="525"/>
    </location>
</feature>
<gene>
    <name evidence="2" type="ORF">BUALT_Bualt08G0000700</name>
</gene>
<name>A0AAV6XDG9_9LAMI</name>
<feature type="compositionally biased region" description="Polar residues" evidence="1">
    <location>
        <begin position="497"/>
        <end position="506"/>
    </location>
</feature>
<dbReference type="EMBL" id="WHWC01000008">
    <property type="protein sequence ID" value="KAG8377175.1"/>
    <property type="molecule type" value="Genomic_DNA"/>
</dbReference>
<evidence type="ECO:0000313" key="3">
    <source>
        <dbReference type="Proteomes" id="UP000826271"/>
    </source>
</evidence>